<dbReference type="PANTHER" id="PTHR33121:SF70">
    <property type="entry name" value="SIGNALING PROTEIN YKOW"/>
    <property type="match status" value="1"/>
</dbReference>
<dbReference type="Pfam" id="PF00990">
    <property type="entry name" value="GGDEF"/>
    <property type="match status" value="1"/>
</dbReference>
<organism evidence="3 4">
    <name type="scientific">Parablautia intestinalis</name>
    <dbReference type="NCBI Taxonomy" id="2320100"/>
    <lineage>
        <taxon>Bacteria</taxon>
        <taxon>Bacillati</taxon>
        <taxon>Bacillota</taxon>
        <taxon>Clostridia</taxon>
        <taxon>Lachnospirales</taxon>
        <taxon>Lachnospiraceae</taxon>
        <taxon>Parablautia</taxon>
    </lineage>
</organism>
<dbReference type="SUPFAM" id="SSF55073">
    <property type="entry name" value="Nucleotide cyclase"/>
    <property type="match status" value="1"/>
</dbReference>
<dbReference type="PROSITE" id="PS50883">
    <property type="entry name" value="EAL"/>
    <property type="match status" value="1"/>
</dbReference>
<dbReference type="InterPro" id="IPR029787">
    <property type="entry name" value="Nucleotide_cyclase"/>
</dbReference>
<dbReference type="PANTHER" id="PTHR33121">
    <property type="entry name" value="CYCLIC DI-GMP PHOSPHODIESTERASE PDEF"/>
    <property type="match status" value="1"/>
</dbReference>
<comment type="caution">
    <text evidence="3">The sequence shown here is derived from an EMBL/GenBank/DDBJ whole genome shotgun (WGS) entry which is preliminary data.</text>
</comment>
<dbReference type="SUPFAM" id="SSF141868">
    <property type="entry name" value="EAL domain-like"/>
    <property type="match status" value="1"/>
</dbReference>
<evidence type="ECO:0000259" key="2">
    <source>
        <dbReference type="PROSITE" id="PS50887"/>
    </source>
</evidence>
<evidence type="ECO:0000259" key="1">
    <source>
        <dbReference type="PROSITE" id="PS50883"/>
    </source>
</evidence>
<dbReference type="RefSeq" id="WP_120471279.1">
    <property type="nucleotide sequence ID" value="NZ_RAYQ01000017.1"/>
</dbReference>
<feature type="domain" description="EAL" evidence="1">
    <location>
        <begin position="320"/>
        <end position="571"/>
    </location>
</feature>
<proteinExistence type="predicted"/>
<evidence type="ECO:0000313" key="3">
    <source>
        <dbReference type="EMBL" id="RKI90068.1"/>
    </source>
</evidence>
<dbReference type="EMBL" id="RAYQ01000017">
    <property type="protein sequence ID" value="RKI90068.1"/>
    <property type="molecule type" value="Genomic_DNA"/>
</dbReference>
<dbReference type="AlphaFoldDB" id="A0A3A9AFL4"/>
<evidence type="ECO:0000313" key="4">
    <source>
        <dbReference type="Proteomes" id="UP000280696"/>
    </source>
</evidence>
<dbReference type="GO" id="GO:0071111">
    <property type="term" value="F:cyclic-guanylate-specific phosphodiesterase activity"/>
    <property type="evidence" value="ECO:0007669"/>
    <property type="project" value="InterPro"/>
</dbReference>
<dbReference type="Gene3D" id="3.20.20.450">
    <property type="entry name" value="EAL domain"/>
    <property type="match status" value="1"/>
</dbReference>
<dbReference type="SMART" id="SM00267">
    <property type="entry name" value="GGDEF"/>
    <property type="match status" value="1"/>
</dbReference>
<dbReference type="OrthoDB" id="9805474at2"/>
<feature type="domain" description="GGDEF" evidence="2">
    <location>
        <begin position="177"/>
        <end position="311"/>
    </location>
</feature>
<dbReference type="PROSITE" id="PS50887">
    <property type="entry name" value="GGDEF"/>
    <property type="match status" value="1"/>
</dbReference>
<name>A0A3A9AFL4_9FIRM</name>
<protein>
    <submittedName>
        <fullName evidence="3">GGDEF domain-containing protein</fullName>
    </submittedName>
</protein>
<dbReference type="InterPro" id="IPR050706">
    <property type="entry name" value="Cyclic-di-GMP_PDE-like"/>
</dbReference>
<reference evidence="3 4" key="1">
    <citation type="submission" date="2018-09" db="EMBL/GenBank/DDBJ databases">
        <title>Murine metabolic-syndrome-specific gut microbial biobank.</title>
        <authorList>
            <person name="Liu C."/>
        </authorList>
    </citation>
    <scope>NUCLEOTIDE SEQUENCE [LARGE SCALE GENOMIC DNA]</scope>
    <source>
        <strain evidence="3 4">0.1xD8-82</strain>
    </source>
</reference>
<dbReference type="Pfam" id="PF00563">
    <property type="entry name" value="EAL"/>
    <property type="match status" value="1"/>
</dbReference>
<dbReference type="InterPro" id="IPR001633">
    <property type="entry name" value="EAL_dom"/>
</dbReference>
<dbReference type="NCBIfam" id="TIGR00254">
    <property type="entry name" value="GGDEF"/>
    <property type="match status" value="1"/>
</dbReference>
<sequence>MDELRYQVDLLAAMNQKLTNEERMYQMICDVSGSAFLYINFSENQVRVLGDWNFFFQDVEVKDVKDLAKLYAKAEEKYVLPFRDLLFLEKSQRNTDGGILRLKDEKMWVECTVSVLYDEGGNATDKVIRFKDISKLKNQNDDLAYMAYYDMSTGLYNKNYFIRLLSDYVNRAKQENAVISLLSIAVSDCRKQKDGRNAVAGEEGVQQFGKFLSSFQKENVIAAYFNRSIFCIAVYDPRGNRTVENICGQLKERIKTPFELASGQKLMLAVRAGVAEYPEAADTALKLVQCAEIVMQQAEKDGLSGIRYFDTAVLDELTRELHIEKELQEALTDFSFDLNFQPQYDAKEQKLRGIEALVRWKGQDGIPISPLEFIPIAEKNGSMVSIGGWVVEESIRTFSIWKKKYDLNLILSINISSGQYREDGFTERLLGILKKYGINPEELELEVTESVLFEDFRTAVEKMSVLKDYGIRIALDDFGTGYSSLSYLKGLPVNTLKIDKELTDGILKDLNTGIMTESVIAMAKKMGFETIAEGVETKEQLIRLKELGCDYIQGYLLGRPMSGEDIEQLLK</sequence>
<dbReference type="InterPro" id="IPR000160">
    <property type="entry name" value="GGDEF_dom"/>
</dbReference>
<accession>A0A3A9AFL4</accession>
<dbReference type="SMART" id="SM00052">
    <property type="entry name" value="EAL"/>
    <property type="match status" value="1"/>
</dbReference>
<gene>
    <name evidence="3" type="ORF">D7V94_15715</name>
</gene>
<dbReference type="Gene3D" id="3.30.70.270">
    <property type="match status" value="1"/>
</dbReference>
<dbReference type="CDD" id="cd01948">
    <property type="entry name" value="EAL"/>
    <property type="match status" value="1"/>
</dbReference>
<dbReference type="InterPro" id="IPR035919">
    <property type="entry name" value="EAL_sf"/>
</dbReference>
<dbReference type="Proteomes" id="UP000280696">
    <property type="component" value="Unassembled WGS sequence"/>
</dbReference>
<keyword evidence="4" id="KW-1185">Reference proteome</keyword>
<dbReference type="InterPro" id="IPR043128">
    <property type="entry name" value="Rev_trsase/Diguanyl_cyclase"/>
</dbReference>